<reference evidence="1" key="1">
    <citation type="submission" date="2024-09" db="EMBL/GenBank/DDBJ databases">
        <title>Black Yeasts Isolated from many extreme environments.</title>
        <authorList>
            <person name="Coleine C."/>
            <person name="Stajich J.E."/>
            <person name="Selbmann L."/>
        </authorList>
    </citation>
    <scope>NUCLEOTIDE SEQUENCE</scope>
    <source>
        <strain evidence="1">CCFEE 5737</strain>
    </source>
</reference>
<proteinExistence type="predicted"/>
<accession>A0ACC3DEV1</accession>
<organism evidence="1 2">
    <name type="scientific">Coniosporium uncinatum</name>
    <dbReference type="NCBI Taxonomy" id="93489"/>
    <lineage>
        <taxon>Eukaryota</taxon>
        <taxon>Fungi</taxon>
        <taxon>Dikarya</taxon>
        <taxon>Ascomycota</taxon>
        <taxon>Pezizomycotina</taxon>
        <taxon>Dothideomycetes</taxon>
        <taxon>Dothideomycetes incertae sedis</taxon>
        <taxon>Coniosporium</taxon>
    </lineage>
</organism>
<evidence type="ECO:0000313" key="1">
    <source>
        <dbReference type="EMBL" id="KAK3066464.1"/>
    </source>
</evidence>
<sequence>KEISSNGNMNTVDVIFPFHPHLIYTNPELLMLLLKPLFENQEAGNYPNQYSIHDIGAHYPNATGHPLGDDEAMPVEECGNMLIMILKYAQRMGNTTYLNQHYEILNQWTQFLISDVLVPASQLSTDDFAGHLANQTNLALKGIIGIAAMAQIANLAGHEADAANYTQTSNDYIEQWYTLGTSDLSDPHTTLAYGQNDTHGLLYNLFADRALGLDLVKQEVYDQQSAYHPTVAEEFGVPLDTRGSLTKADWQMFAAAVADEGTRDMFIGKLAHWIDITPTSLALTDLYDTRTGEYPEITFAARPVMGGTFALLVLQGR</sequence>
<name>A0ACC3DEV1_9PEZI</name>
<protein>
    <submittedName>
        <fullName evidence="1">Uncharacterized protein</fullName>
    </submittedName>
</protein>
<dbReference type="Proteomes" id="UP001186974">
    <property type="component" value="Unassembled WGS sequence"/>
</dbReference>
<evidence type="ECO:0000313" key="2">
    <source>
        <dbReference type="Proteomes" id="UP001186974"/>
    </source>
</evidence>
<feature type="non-terminal residue" evidence="1">
    <location>
        <position position="1"/>
    </location>
</feature>
<gene>
    <name evidence="1" type="ORF">LTS18_001705</name>
</gene>
<dbReference type="EMBL" id="JAWDJW010005835">
    <property type="protein sequence ID" value="KAK3066464.1"/>
    <property type="molecule type" value="Genomic_DNA"/>
</dbReference>
<keyword evidence="2" id="KW-1185">Reference proteome</keyword>
<comment type="caution">
    <text evidence="1">The sequence shown here is derived from an EMBL/GenBank/DDBJ whole genome shotgun (WGS) entry which is preliminary data.</text>
</comment>